<evidence type="ECO:0000313" key="2">
    <source>
        <dbReference type="EMBL" id="MFB2839110.1"/>
    </source>
</evidence>
<protein>
    <submittedName>
        <fullName evidence="2">Uncharacterized protein</fullName>
    </submittedName>
</protein>
<dbReference type="EMBL" id="JBHFNT010000294">
    <property type="protein sequence ID" value="MFB2839110.1"/>
    <property type="molecule type" value="Genomic_DNA"/>
</dbReference>
<feature type="compositionally biased region" description="Polar residues" evidence="1">
    <location>
        <begin position="48"/>
        <end position="58"/>
    </location>
</feature>
<comment type="caution">
    <text evidence="2">The sequence shown here is derived from an EMBL/GenBank/DDBJ whole genome shotgun (WGS) entry which is preliminary data.</text>
</comment>
<feature type="region of interest" description="Disordered" evidence="1">
    <location>
        <begin position="36"/>
        <end position="58"/>
    </location>
</feature>
<evidence type="ECO:0000256" key="1">
    <source>
        <dbReference type="SAM" id="MobiDB-lite"/>
    </source>
</evidence>
<proteinExistence type="predicted"/>
<sequence>MGLTLNLVTLIAAILGLQVINICAVTAAPVNVPSLIRTRGYEPPNQGGPDSSQGSGTR</sequence>
<keyword evidence="3" id="KW-1185">Reference proteome</keyword>
<evidence type="ECO:0000313" key="3">
    <source>
        <dbReference type="Proteomes" id="UP001576780"/>
    </source>
</evidence>
<name>A0ABV4WVG4_9CYAN</name>
<dbReference type="Proteomes" id="UP001576780">
    <property type="component" value="Unassembled WGS sequence"/>
</dbReference>
<gene>
    <name evidence="2" type="ORF">ACE1CA_31855</name>
</gene>
<dbReference type="RefSeq" id="WP_413281399.1">
    <property type="nucleotide sequence ID" value="NZ_JBHFNT010000294.1"/>
</dbReference>
<reference evidence="2 3" key="1">
    <citation type="submission" date="2024-09" db="EMBL/GenBank/DDBJ databases">
        <title>Floridaenema gen nov. (Aerosakkonemataceae, Aerosakkonematales ord. nov., Cyanobacteria) from benthic tropical and subtropical fresh waters, with the description of four new species.</title>
        <authorList>
            <person name="Moretto J.A."/>
            <person name="Berthold D.E."/>
            <person name="Lefler F.W."/>
            <person name="Huang I.-S."/>
            <person name="Laughinghouse H. IV."/>
        </authorList>
    </citation>
    <scope>NUCLEOTIDE SEQUENCE [LARGE SCALE GENOMIC DNA]</scope>
    <source>
        <strain evidence="2 3">BLCC-F167</strain>
    </source>
</reference>
<accession>A0ABV4WVG4</accession>
<organism evidence="2 3">
    <name type="scientific">Floridaenema evergladense BLCC-F167</name>
    <dbReference type="NCBI Taxonomy" id="3153639"/>
    <lineage>
        <taxon>Bacteria</taxon>
        <taxon>Bacillati</taxon>
        <taxon>Cyanobacteriota</taxon>
        <taxon>Cyanophyceae</taxon>
        <taxon>Oscillatoriophycideae</taxon>
        <taxon>Aerosakkonematales</taxon>
        <taxon>Aerosakkonemataceae</taxon>
        <taxon>Floridanema</taxon>
        <taxon>Floridanema evergladense</taxon>
    </lineage>
</organism>